<feature type="domain" description="Pseudouridine synthase I TruA alpha/beta" evidence="6">
    <location>
        <begin position="8"/>
        <end position="105"/>
    </location>
</feature>
<evidence type="ECO:0000256" key="4">
    <source>
        <dbReference type="HAMAP-Rule" id="MF_00171"/>
    </source>
</evidence>
<dbReference type="InterPro" id="IPR020103">
    <property type="entry name" value="PsdUridine_synth_cat_dom_sf"/>
</dbReference>
<proteinExistence type="inferred from homology"/>
<evidence type="ECO:0000256" key="2">
    <source>
        <dbReference type="ARBA" id="ARBA00022694"/>
    </source>
</evidence>
<dbReference type="GO" id="GO:0160147">
    <property type="term" value="F:tRNA pseudouridine(38-40) synthase activity"/>
    <property type="evidence" value="ECO:0007669"/>
    <property type="project" value="UniProtKB-EC"/>
</dbReference>
<keyword evidence="8" id="KW-1185">Reference proteome</keyword>
<feature type="binding site" evidence="4">
    <location>
        <position position="111"/>
    </location>
    <ligand>
        <name>substrate</name>
    </ligand>
</feature>
<dbReference type="PIRSF" id="PIRSF001430">
    <property type="entry name" value="tRNA_psdUrid_synth"/>
    <property type="match status" value="1"/>
</dbReference>
<dbReference type="Gene3D" id="3.30.70.580">
    <property type="entry name" value="Pseudouridine synthase I, catalytic domain, N-terminal subdomain"/>
    <property type="match status" value="1"/>
</dbReference>
<organism evidence="7 8">
    <name type="scientific">Virgibacillus kekensis</name>
    <dbReference type="NCBI Taxonomy" id="202261"/>
    <lineage>
        <taxon>Bacteria</taxon>
        <taxon>Bacillati</taxon>
        <taxon>Bacillota</taxon>
        <taxon>Bacilli</taxon>
        <taxon>Bacillales</taxon>
        <taxon>Bacillaceae</taxon>
        <taxon>Virgibacillus</taxon>
    </lineage>
</organism>
<accession>A0ABV9DMJ9</accession>
<name>A0ABV9DMJ9_9BACI</name>
<dbReference type="Pfam" id="PF01416">
    <property type="entry name" value="PseudoU_synth_1"/>
    <property type="match status" value="2"/>
</dbReference>
<feature type="active site" description="Nucleophile" evidence="4">
    <location>
        <position position="53"/>
    </location>
</feature>
<dbReference type="HAMAP" id="MF_00171">
    <property type="entry name" value="TruA"/>
    <property type="match status" value="1"/>
</dbReference>
<dbReference type="Gene3D" id="3.30.70.660">
    <property type="entry name" value="Pseudouridine synthase I, catalytic domain, C-terminal subdomain"/>
    <property type="match status" value="1"/>
</dbReference>
<comment type="similarity">
    <text evidence="1 4 5">Belongs to the tRNA pseudouridine synthase TruA family.</text>
</comment>
<dbReference type="EC" id="5.4.99.12" evidence="4"/>
<dbReference type="EMBL" id="JBHSFU010000010">
    <property type="protein sequence ID" value="MFC4559638.1"/>
    <property type="molecule type" value="Genomic_DNA"/>
</dbReference>
<dbReference type="CDD" id="cd02570">
    <property type="entry name" value="PseudoU_synth_EcTruA"/>
    <property type="match status" value="1"/>
</dbReference>
<dbReference type="Proteomes" id="UP001595989">
    <property type="component" value="Unassembled WGS sequence"/>
</dbReference>
<evidence type="ECO:0000256" key="3">
    <source>
        <dbReference type="ARBA" id="ARBA00023235"/>
    </source>
</evidence>
<keyword evidence="3 4" id="KW-0413">Isomerase</keyword>
<sequence>MEKIKCIISYDGTNFSGFQIQPGKRTVQGELEKALTKMHKGEHIRIQASGRTDTGVHAKGQTIHFDSPFELPTENWKRALNTLLPADLYINQAQIVPDTFHARYDVVEKEYRYYVWNERETDVFKQNYYYQFPYPLNIHAIQEACQYFEGTHDFTTFSSAKATIKGGKERTMYEVSCNRDGSQIEFVFRGSGFLYNMVRIIVGALLDIGQGRRSPSEIAVLLEKKDRRLVGATVPAQGLYLWQVKYED</sequence>
<protein>
    <recommendedName>
        <fullName evidence="4">tRNA pseudouridine synthase A</fullName>
        <ecNumber evidence="4">5.4.99.12</ecNumber>
    </recommendedName>
    <alternativeName>
        <fullName evidence="4">tRNA pseudouridine(38-40) synthase</fullName>
    </alternativeName>
    <alternativeName>
        <fullName evidence="4">tRNA pseudouridylate synthase I</fullName>
    </alternativeName>
    <alternativeName>
        <fullName evidence="4">tRNA-uridine isomerase I</fullName>
    </alternativeName>
</protein>
<dbReference type="PANTHER" id="PTHR11142:SF0">
    <property type="entry name" value="TRNA PSEUDOURIDINE SYNTHASE-LIKE 1"/>
    <property type="match status" value="1"/>
</dbReference>
<comment type="function">
    <text evidence="4">Formation of pseudouridine at positions 38, 39 and 40 in the anticodon stem and loop of transfer RNAs.</text>
</comment>
<dbReference type="InterPro" id="IPR020097">
    <property type="entry name" value="PsdUridine_synth_TruA_a/b_dom"/>
</dbReference>
<dbReference type="RefSeq" id="WP_390298205.1">
    <property type="nucleotide sequence ID" value="NZ_JBHSFU010000010.1"/>
</dbReference>
<gene>
    <name evidence="4 7" type="primary">truA</name>
    <name evidence="7" type="ORF">ACFO3D_15725</name>
</gene>
<keyword evidence="2 4" id="KW-0819">tRNA processing</keyword>
<dbReference type="NCBIfam" id="TIGR00071">
    <property type="entry name" value="hisT_truA"/>
    <property type="match status" value="1"/>
</dbReference>
<dbReference type="InterPro" id="IPR020094">
    <property type="entry name" value="TruA/RsuA/RluB/E/F_N"/>
</dbReference>
<comment type="caution">
    <text evidence="4">Lacks conserved residue(s) required for the propagation of feature annotation.</text>
</comment>
<evidence type="ECO:0000313" key="7">
    <source>
        <dbReference type="EMBL" id="MFC4559638.1"/>
    </source>
</evidence>
<evidence type="ECO:0000256" key="5">
    <source>
        <dbReference type="RuleBase" id="RU003792"/>
    </source>
</evidence>
<comment type="catalytic activity">
    <reaction evidence="4 5">
        <text>uridine(38/39/40) in tRNA = pseudouridine(38/39/40) in tRNA</text>
        <dbReference type="Rhea" id="RHEA:22376"/>
        <dbReference type="Rhea" id="RHEA-COMP:10085"/>
        <dbReference type="Rhea" id="RHEA-COMP:10087"/>
        <dbReference type="ChEBI" id="CHEBI:65314"/>
        <dbReference type="ChEBI" id="CHEBI:65315"/>
        <dbReference type="EC" id="5.4.99.12"/>
    </reaction>
</comment>
<comment type="subunit">
    <text evidence="4">Homodimer.</text>
</comment>
<dbReference type="InterPro" id="IPR020095">
    <property type="entry name" value="PsdUridine_synth_TruA_C"/>
</dbReference>
<comment type="caution">
    <text evidence="7">The sequence shown here is derived from an EMBL/GenBank/DDBJ whole genome shotgun (WGS) entry which is preliminary data.</text>
</comment>
<evidence type="ECO:0000256" key="1">
    <source>
        <dbReference type="ARBA" id="ARBA00009375"/>
    </source>
</evidence>
<feature type="domain" description="Pseudouridine synthase I TruA alpha/beta" evidence="6">
    <location>
        <begin position="144"/>
        <end position="247"/>
    </location>
</feature>
<reference evidence="8" key="1">
    <citation type="journal article" date="2019" name="Int. J. Syst. Evol. Microbiol.">
        <title>The Global Catalogue of Microorganisms (GCM) 10K type strain sequencing project: providing services to taxonomists for standard genome sequencing and annotation.</title>
        <authorList>
            <consortium name="The Broad Institute Genomics Platform"/>
            <consortium name="The Broad Institute Genome Sequencing Center for Infectious Disease"/>
            <person name="Wu L."/>
            <person name="Ma J."/>
        </authorList>
    </citation>
    <scope>NUCLEOTIDE SEQUENCE [LARGE SCALE GENOMIC DNA]</scope>
    <source>
        <strain evidence="8">CGMCC 4.7426</strain>
    </source>
</reference>
<evidence type="ECO:0000259" key="6">
    <source>
        <dbReference type="Pfam" id="PF01416"/>
    </source>
</evidence>
<dbReference type="SUPFAM" id="SSF55120">
    <property type="entry name" value="Pseudouridine synthase"/>
    <property type="match status" value="1"/>
</dbReference>
<dbReference type="PANTHER" id="PTHR11142">
    <property type="entry name" value="PSEUDOURIDYLATE SYNTHASE"/>
    <property type="match status" value="1"/>
</dbReference>
<evidence type="ECO:0000313" key="8">
    <source>
        <dbReference type="Proteomes" id="UP001595989"/>
    </source>
</evidence>
<dbReference type="InterPro" id="IPR001406">
    <property type="entry name" value="PsdUridine_synth_TruA"/>
</dbReference>